<reference evidence="4" key="2">
    <citation type="submission" date="2021-04" db="EMBL/GenBank/DDBJ databases">
        <authorList>
            <person name="Gilroy R."/>
        </authorList>
    </citation>
    <scope>NUCLEOTIDE SEQUENCE</scope>
    <source>
        <strain evidence="4">23274</strain>
    </source>
</reference>
<organism evidence="4 5">
    <name type="scientific">Candidatus Odoribacter faecigallinarum</name>
    <dbReference type="NCBI Taxonomy" id="2838706"/>
    <lineage>
        <taxon>Bacteria</taxon>
        <taxon>Pseudomonadati</taxon>
        <taxon>Bacteroidota</taxon>
        <taxon>Bacteroidia</taxon>
        <taxon>Bacteroidales</taxon>
        <taxon>Odoribacteraceae</taxon>
        <taxon>Odoribacter</taxon>
    </lineage>
</organism>
<evidence type="ECO:0000259" key="3">
    <source>
        <dbReference type="Pfam" id="PF16344"/>
    </source>
</evidence>
<dbReference type="Pfam" id="PF04773">
    <property type="entry name" value="FecR"/>
    <property type="match status" value="1"/>
</dbReference>
<dbReference type="EMBL" id="DXFT01000200">
    <property type="protein sequence ID" value="HIX04472.1"/>
    <property type="molecule type" value="Genomic_DNA"/>
</dbReference>
<sequence>METGQMNHKVFRVSRWIFQEITETLSERDREQLLAWRKEHPDNERVYRALKDRLRLSENLSRLEEIDVRRPMEAMYRRIYEEKRRIRYRSLWRWVSVAAVVAIFAGSFYLLHERKQSADYGSAGTPVVAVGEGRVMLRLGDGRMVGLDTLSCGVQQGNVEALKTEKRQLSYAVGGEAISSGEKVIYNEVLVPRSGNFSLVLADGTTVWVNAESRLRYPVVFNGKERKVYLEGEAYFSVAKDSLHPFVVETEKMDVTVLGTQFNVNTYRVDGCYETTLVEGKVEVCDRLSKKEVVLLPDEQARLQGGNLSVRKVDTRLYTSWVNGRFYFEREALEEIAAQLERWYDVSFFFMREELKQEEFTGVVLRDYSLEQILEIIAKTTDLKFTVNGKAVTLQ</sequence>
<dbReference type="InterPro" id="IPR012373">
    <property type="entry name" value="Ferrdict_sens_TM"/>
</dbReference>
<reference evidence="4" key="1">
    <citation type="journal article" date="2021" name="PeerJ">
        <title>Extensive microbial diversity within the chicken gut microbiome revealed by metagenomics and culture.</title>
        <authorList>
            <person name="Gilroy R."/>
            <person name="Ravi A."/>
            <person name="Getino M."/>
            <person name="Pursley I."/>
            <person name="Horton D.L."/>
            <person name="Alikhan N.F."/>
            <person name="Baker D."/>
            <person name="Gharbi K."/>
            <person name="Hall N."/>
            <person name="Watson M."/>
            <person name="Adriaenssens E.M."/>
            <person name="Foster-Nyarko E."/>
            <person name="Jarju S."/>
            <person name="Secka A."/>
            <person name="Antonio M."/>
            <person name="Oren A."/>
            <person name="Chaudhuri R.R."/>
            <person name="La Ragione R."/>
            <person name="Hildebrand F."/>
            <person name="Pallen M.J."/>
        </authorList>
    </citation>
    <scope>NUCLEOTIDE SEQUENCE</scope>
    <source>
        <strain evidence="4">23274</strain>
    </source>
</reference>
<protein>
    <submittedName>
        <fullName evidence="4">DUF4974 domain-containing protein</fullName>
    </submittedName>
</protein>
<dbReference type="InterPro" id="IPR032508">
    <property type="entry name" value="FecR_C"/>
</dbReference>
<accession>A0A9D1V1Q2</accession>
<proteinExistence type="predicted"/>
<dbReference type="Gene3D" id="3.55.50.30">
    <property type="match status" value="1"/>
</dbReference>
<dbReference type="PANTHER" id="PTHR30273:SF2">
    <property type="entry name" value="PROTEIN FECR"/>
    <property type="match status" value="1"/>
</dbReference>
<dbReference type="Gene3D" id="2.60.120.1440">
    <property type="match status" value="1"/>
</dbReference>
<feature type="domain" description="FecR protein" evidence="2">
    <location>
        <begin position="196"/>
        <end position="283"/>
    </location>
</feature>
<dbReference type="Proteomes" id="UP000824202">
    <property type="component" value="Unassembled WGS sequence"/>
</dbReference>
<gene>
    <name evidence="4" type="ORF">H9863_10225</name>
</gene>
<keyword evidence="1" id="KW-0472">Membrane</keyword>
<evidence type="ECO:0000313" key="5">
    <source>
        <dbReference type="Proteomes" id="UP000824202"/>
    </source>
</evidence>
<evidence type="ECO:0000259" key="2">
    <source>
        <dbReference type="Pfam" id="PF04773"/>
    </source>
</evidence>
<keyword evidence="1" id="KW-1133">Transmembrane helix</keyword>
<evidence type="ECO:0000313" key="4">
    <source>
        <dbReference type="EMBL" id="HIX04472.1"/>
    </source>
</evidence>
<name>A0A9D1V1Q2_9BACT</name>
<dbReference type="AlphaFoldDB" id="A0A9D1V1Q2"/>
<dbReference type="GO" id="GO:0016989">
    <property type="term" value="F:sigma factor antagonist activity"/>
    <property type="evidence" value="ECO:0007669"/>
    <property type="project" value="TreeGrafter"/>
</dbReference>
<dbReference type="Pfam" id="PF16344">
    <property type="entry name" value="FecR_C"/>
    <property type="match status" value="1"/>
</dbReference>
<dbReference type="FunFam" id="2.60.120.1440:FF:000001">
    <property type="entry name" value="Putative anti-sigma factor"/>
    <property type="match status" value="1"/>
</dbReference>
<feature type="domain" description="Protein FecR C-terminal" evidence="3">
    <location>
        <begin position="325"/>
        <end position="393"/>
    </location>
</feature>
<feature type="transmembrane region" description="Helical" evidence="1">
    <location>
        <begin position="91"/>
        <end position="111"/>
    </location>
</feature>
<dbReference type="InterPro" id="IPR006860">
    <property type="entry name" value="FecR"/>
</dbReference>
<comment type="caution">
    <text evidence="4">The sequence shown here is derived from an EMBL/GenBank/DDBJ whole genome shotgun (WGS) entry which is preliminary data.</text>
</comment>
<keyword evidence="1" id="KW-0812">Transmembrane</keyword>
<evidence type="ECO:0000256" key="1">
    <source>
        <dbReference type="SAM" id="Phobius"/>
    </source>
</evidence>
<dbReference type="PANTHER" id="PTHR30273">
    <property type="entry name" value="PERIPLASMIC SIGNAL SENSOR AND SIGMA FACTOR ACTIVATOR FECR-RELATED"/>
    <property type="match status" value="1"/>
</dbReference>